<comment type="caution">
    <text evidence="2">The sequence shown here is derived from an EMBL/GenBank/DDBJ whole genome shotgun (WGS) entry which is preliminary data.</text>
</comment>
<reference evidence="2 3" key="1">
    <citation type="submission" date="2020-02" db="EMBL/GenBank/DDBJ databases">
        <title>The whole genome sequence of CPCC 205119.</title>
        <authorList>
            <person name="Jiang Z."/>
        </authorList>
    </citation>
    <scope>NUCLEOTIDE SEQUENCE [LARGE SCALE GENOMIC DNA]</scope>
    <source>
        <strain evidence="2 3">CPCC 205119</strain>
    </source>
</reference>
<organism evidence="2 3">
    <name type="scientific">Goekera deserti</name>
    <dbReference type="NCBI Taxonomy" id="2497753"/>
    <lineage>
        <taxon>Bacteria</taxon>
        <taxon>Bacillati</taxon>
        <taxon>Actinomycetota</taxon>
        <taxon>Actinomycetes</taxon>
        <taxon>Geodermatophilales</taxon>
        <taxon>Geodermatophilaceae</taxon>
        <taxon>Goekera</taxon>
    </lineage>
</organism>
<proteinExistence type="predicted"/>
<accession>A0A7K3WEY0</accession>
<name>A0A7K3WEY0_9ACTN</name>
<gene>
    <name evidence="2" type="ORF">G1H19_13195</name>
</gene>
<protein>
    <submittedName>
        <fullName evidence="2">Alpha/beta hydrolase</fullName>
    </submittedName>
</protein>
<dbReference type="EMBL" id="JAAGWK010000019">
    <property type="protein sequence ID" value="NEL54957.1"/>
    <property type="molecule type" value="Genomic_DNA"/>
</dbReference>
<dbReference type="AlphaFoldDB" id="A0A7K3WEY0"/>
<dbReference type="GO" id="GO:0016787">
    <property type="term" value="F:hydrolase activity"/>
    <property type="evidence" value="ECO:0007669"/>
    <property type="project" value="UniProtKB-KW"/>
</dbReference>
<dbReference type="PANTHER" id="PTHR37017:SF11">
    <property type="entry name" value="ESTERASE_LIPASE_THIOESTERASE DOMAIN-CONTAINING PROTEIN"/>
    <property type="match status" value="1"/>
</dbReference>
<dbReference type="Proteomes" id="UP000470470">
    <property type="component" value="Unassembled WGS sequence"/>
</dbReference>
<sequence>MTELPHLLLVHGAWHSSGAFRLLRAELGDVACSAVDLPSSGLAPDRLGTLTDDATLVRAAVAGIDGPVVVLGHSYGGAVISEALAGAPNVTRLVYLAAFQLDVGESLFQAAGGAPLPWFDWQEERGFVDARDAREVFYADVDPDLAASATVQLRHQSTASFTQPLSQAAWRSIPSTYIACTQDRAIPYPAQQAMARRATDVLTMETSHSPFLSRPGELAGLLRHVLAG</sequence>
<evidence type="ECO:0000259" key="1">
    <source>
        <dbReference type="Pfam" id="PF12697"/>
    </source>
</evidence>
<dbReference type="SUPFAM" id="SSF53474">
    <property type="entry name" value="alpha/beta-Hydrolases"/>
    <property type="match status" value="1"/>
</dbReference>
<dbReference type="PANTHER" id="PTHR37017">
    <property type="entry name" value="AB HYDROLASE-1 DOMAIN-CONTAINING PROTEIN-RELATED"/>
    <property type="match status" value="1"/>
</dbReference>
<dbReference type="RefSeq" id="WP_152729485.1">
    <property type="nucleotide sequence ID" value="NZ_JAABOZ010000003.1"/>
</dbReference>
<keyword evidence="3" id="KW-1185">Reference proteome</keyword>
<evidence type="ECO:0000313" key="3">
    <source>
        <dbReference type="Proteomes" id="UP000470470"/>
    </source>
</evidence>
<keyword evidence="2" id="KW-0378">Hydrolase</keyword>
<dbReference type="Pfam" id="PF12697">
    <property type="entry name" value="Abhydrolase_6"/>
    <property type="match status" value="1"/>
</dbReference>
<evidence type="ECO:0000313" key="2">
    <source>
        <dbReference type="EMBL" id="NEL54957.1"/>
    </source>
</evidence>
<feature type="domain" description="AB hydrolase-1" evidence="1">
    <location>
        <begin position="7"/>
        <end position="219"/>
    </location>
</feature>
<dbReference type="InterPro" id="IPR052897">
    <property type="entry name" value="Sec-Metab_Biosynth_Hydrolase"/>
</dbReference>
<dbReference type="Gene3D" id="3.40.50.1820">
    <property type="entry name" value="alpha/beta hydrolase"/>
    <property type="match status" value="1"/>
</dbReference>
<dbReference type="InterPro" id="IPR000073">
    <property type="entry name" value="AB_hydrolase_1"/>
</dbReference>
<dbReference type="InterPro" id="IPR029058">
    <property type="entry name" value="AB_hydrolase_fold"/>
</dbReference>